<dbReference type="Gene3D" id="1.10.1200.10">
    <property type="entry name" value="ACP-like"/>
    <property type="match status" value="1"/>
</dbReference>
<evidence type="ECO:0000313" key="2">
    <source>
        <dbReference type="EMBL" id="MBO0609092.1"/>
    </source>
</evidence>
<protein>
    <submittedName>
        <fullName evidence="2">Acyl carrier protein</fullName>
    </submittedName>
</protein>
<gene>
    <name evidence="2" type="ORF">J0911_08610</name>
</gene>
<dbReference type="Proteomes" id="UP000664617">
    <property type="component" value="Unassembled WGS sequence"/>
</dbReference>
<dbReference type="RefSeq" id="WP_207275047.1">
    <property type="nucleotide sequence ID" value="NZ_JAFMPK010000034.1"/>
</dbReference>
<evidence type="ECO:0000313" key="3">
    <source>
        <dbReference type="Proteomes" id="UP000664617"/>
    </source>
</evidence>
<reference evidence="2 3" key="1">
    <citation type="submission" date="2021-03" db="EMBL/GenBank/DDBJ databases">
        <authorList>
            <person name="Xin L."/>
        </authorList>
    </citation>
    <scope>NUCLEOTIDE SEQUENCE [LARGE SCALE GENOMIC DNA]</scope>
    <source>
        <strain evidence="2 3">XHU 5031</strain>
    </source>
</reference>
<reference evidence="3" key="2">
    <citation type="submission" date="2023-07" db="EMBL/GenBank/DDBJ databases">
        <title>Myceligenerans salitolerans sp. nov., a halotolerant actinomycete isolated from a salt lake in Xinjiang, China.</title>
        <authorList>
            <person name="Guan T."/>
        </authorList>
    </citation>
    <scope>NUCLEOTIDE SEQUENCE [LARGE SCALE GENOMIC DNA]</scope>
    <source>
        <strain evidence="3">XHU 5031</strain>
    </source>
</reference>
<proteinExistence type="predicted"/>
<feature type="domain" description="Carrier" evidence="1">
    <location>
        <begin position="6"/>
        <end position="80"/>
    </location>
</feature>
<dbReference type="EMBL" id="JAFMPK010000034">
    <property type="protein sequence ID" value="MBO0609092.1"/>
    <property type="molecule type" value="Genomic_DNA"/>
</dbReference>
<keyword evidence="3" id="KW-1185">Reference proteome</keyword>
<comment type="caution">
    <text evidence="2">The sequence shown here is derived from an EMBL/GenBank/DDBJ whole genome shotgun (WGS) entry which is preliminary data.</text>
</comment>
<dbReference type="InterPro" id="IPR036736">
    <property type="entry name" value="ACP-like_sf"/>
</dbReference>
<name>A0ABS3IAL6_9MICO</name>
<dbReference type="SUPFAM" id="SSF47336">
    <property type="entry name" value="ACP-like"/>
    <property type="match status" value="1"/>
</dbReference>
<evidence type="ECO:0000259" key="1">
    <source>
        <dbReference type="PROSITE" id="PS50075"/>
    </source>
</evidence>
<dbReference type="Pfam" id="PF00550">
    <property type="entry name" value="PP-binding"/>
    <property type="match status" value="1"/>
</dbReference>
<accession>A0ABS3IAL6</accession>
<organism evidence="2 3">
    <name type="scientific">Myceligenerans salitolerans</name>
    <dbReference type="NCBI Taxonomy" id="1230528"/>
    <lineage>
        <taxon>Bacteria</taxon>
        <taxon>Bacillati</taxon>
        <taxon>Actinomycetota</taxon>
        <taxon>Actinomycetes</taxon>
        <taxon>Micrococcales</taxon>
        <taxon>Promicromonosporaceae</taxon>
        <taxon>Myceligenerans</taxon>
    </lineage>
</organism>
<sequence length="84" mass="9259">MSSLDDTTERYIKNLICDILDVNPSDVSETSPLARHGADSLATIEIITRLEQTLGITIERQDVPRMADLAGVYDVVAEAGRRKD</sequence>
<dbReference type="InterPro" id="IPR009081">
    <property type="entry name" value="PP-bd_ACP"/>
</dbReference>
<dbReference type="PROSITE" id="PS50075">
    <property type="entry name" value="CARRIER"/>
    <property type="match status" value="1"/>
</dbReference>